<gene>
    <name evidence="4" type="ORF">PT974_04973</name>
</gene>
<dbReference type="InterPro" id="IPR029058">
    <property type="entry name" value="AB_hydrolase_fold"/>
</dbReference>
<dbReference type="EMBL" id="JAVFKD010000010">
    <property type="protein sequence ID" value="KAK5994496.1"/>
    <property type="molecule type" value="Genomic_DNA"/>
</dbReference>
<dbReference type="SUPFAM" id="SSF53474">
    <property type="entry name" value="alpha/beta-Hydrolases"/>
    <property type="match status" value="1"/>
</dbReference>
<comment type="caution">
    <text evidence="4">The sequence shown here is derived from an EMBL/GenBank/DDBJ whole genome shotgun (WGS) entry which is preliminary data.</text>
</comment>
<dbReference type="Pfam" id="PF06441">
    <property type="entry name" value="EHN"/>
    <property type="match status" value="1"/>
</dbReference>
<accession>A0ABR0SQP7</accession>
<evidence type="ECO:0000256" key="1">
    <source>
        <dbReference type="ARBA" id="ARBA00010088"/>
    </source>
</evidence>
<dbReference type="GO" id="GO:0016787">
    <property type="term" value="F:hydrolase activity"/>
    <property type="evidence" value="ECO:0007669"/>
    <property type="project" value="UniProtKB-KW"/>
</dbReference>
<keyword evidence="5" id="KW-1185">Reference proteome</keyword>
<dbReference type="PANTHER" id="PTHR21661">
    <property type="entry name" value="EPOXIDE HYDROLASE 1-RELATED"/>
    <property type="match status" value="1"/>
</dbReference>
<dbReference type="PIRSF" id="PIRSF001112">
    <property type="entry name" value="Epoxide_hydrolase"/>
    <property type="match status" value="1"/>
</dbReference>
<dbReference type="PANTHER" id="PTHR21661:SF39">
    <property type="entry name" value="HYDROLASE, PUTATIVE (AFU_ORTHOLOGUE AFUA_3G08960)-RELATED"/>
    <property type="match status" value="1"/>
</dbReference>
<dbReference type="Gene3D" id="3.40.50.1820">
    <property type="entry name" value="alpha/beta hydrolase"/>
    <property type="match status" value="1"/>
</dbReference>
<evidence type="ECO:0000256" key="2">
    <source>
        <dbReference type="ARBA" id="ARBA00022801"/>
    </source>
</evidence>
<comment type="similarity">
    <text evidence="1">Belongs to the peptidase S33 family.</text>
</comment>
<evidence type="ECO:0000313" key="5">
    <source>
        <dbReference type="Proteomes" id="UP001338125"/>
    </source>
</evidence>
<reference evidence="4 5" key="1">
    <citation type="submission" date="2024-01" db="EMBL/GenBank/DDBJ databases">
        <title>Complete genome of Cladobotryum mycophilum ATHUM6906.</title>
        <authorList>
            <person name="Christinaki A.C."/>
            <person name="Myridakis A.I."/>
            <person name="Kouvelis V.N."/>
        </authorList>
    </citation>
    <scope>NUCLEOTIDE SEQUENCE [LARGE SCALE GENOMIC DNA]</scope>
    <source>
        <strain evidence="4 5">ATHUM6906</strain>
    </source>
</reference>
<protein>
    <submittedName>
        <fullName evidence="4">Epoxide hydrolase</fullName>
    </submittedName>
</protein>
<sequence>MPSLFNKPPSAIQRPDEFTVSVPEAKLQELKQLIQLSRLGPVTYESSQQNRKYGLTTEWLSNAREQWKTFSWRQVEDSINSFPNFMAHIEDDGTVFDVHFMAIFSECPDAVPVLMLHGWPGSFLEFIPIFRLLTDAYTPATLPYHLVVPSIPGYAFSSAPPLDRDFRLEDAARIVDHLMVQLGFGDGYVVQGGDVGSKIARVLGGTCPRTKAVHLNFCIMPDPGHISGTDYNDLDKEGIARATEFIRTGSAYALEHATRPSTIGLALSSSPLALLAWIGEKFLDWTDLDPPLDTILESVTLYWLTDCFSTSLWPYRQLFVPGCVGAHENPIWHIHKPLGFSWFPKEIAPVPKSWAETTGNLVFFKQHHSGGHFAALERPDILLKDVEEFVAQVWSRARG</sequence>
<dbReference type="InterPro" id="IPR000639">
    <property type="entry name" value="Epox_hydrolase-like"/>
</dbReference>
<evidence type="ECO:0000259" key="3">
    <source>
        <dbReference type="Pfam" id="PF06441"/>
    </source>
</evidence>
<dbReference type="InterPro" id="IPR016292">
    <property type="entry name" value="Epoxide_hydrolase"/>
</dbReference>
<keyword evidence="2 4" id="KW-0378">Hydrolase</keyword>
<organism evidence="4 5">
    <name type="scientific">Cladobotryum mycophilum</name>
    <dbReference type="NCBI Taxonomy" id="491253"/>
    <lineage>
        <taxon>Eukaryota</taxon>
        <taxon>Fungi</taxon>
        <taxon>Dikarya</taxon>
        <taxon>Ascomycota</taxon>
        <taxon>Pezizomycotina</taxon>
        <taxon>Sordariomycetes</taxon>
        <taxon>Hypocreomycetidae</taxon>
        <taxon>Hypocreales</taxon>
        <taxon>Hypocreaceae</taxon>
        <taxon>Cladobotryum</taxon>
    </lineage>
</organism>
<dbReference type="InterPro" id="IPR010497">
    <property type="entry name" value="Epoxide_hydro_N"/>
</dbReference>
<feature type="domain" description="Epoxide hydrolase N-terminal" evidence="3">
    <location>
        <begin position="16"/>
        <end position="126"/>
    </location>
</feature>
<name>A0ABR0SQP7_9HYPO</name>
<evidence type="ECO:0000313" key="4">
    <source>
        <dbReference type="EMBL" id="KAK5994496.1"/>
    </source>
</evidence>
<dbReference type="Proteomes" id="UP001338125">
    <property type="component" value="Unassembled WGS sequence"/>
</dbReference>
<proteinExistence type="inferred from homology"/>
<dbReference type="PRINTS" id="PR00412">
    <property type="entry name" value="EPOXHYDRLASE"/>
</dbReference>